<gene>
    <name evidence="1" type="ORF">PXEA_LOCUS23714</name>
</gene>
<protein>
    <submittedName>
        <fullName evidence="1">Uncharacterized protein</fullName>
    </submittedName>
</protein>
<dbReference type="AlphaFoldDB" id="A0A448X819"/>
<comment type="caution">
    <text evidence="1">The sequence shown here is derived from an EMBL/GenBank/DDBJ whole genome shotgun (WGS) entry which is preliminary data.</text>
</comment>
<evidence type="ECO:0000313" key="2">
    <source>
        <dbReference type="Proteomes" id="UP000784294"/>
    </source>
</evidence>
<name>A0A448X819_9PLAT</name>
<dbReference type="EMBL" id="CAAALY010110899">
    <property type="protein sequence ID" value="VEL30274.1"/>
    <property type="molecule type" value="Genomic_DNA"/>
</dbReference>
<accession>A0A448X819</accession>
<dbReference type="Proteomes" id="UP000784294">
    <property type="component" value="Unassembled WGS sequence"/>
</dbReference>
<evidence type="ECO:0000313" key="1">
    <source>
        <dbReference type="EMBL" id="VEL30274.1"/>
    </source>
</evidence>
<proteinExistence type="predicted"/>
<organism evidence="1 2">
    <name type="scientific">Protopolystoma xenopodis</name>
    <dbReference type="NCBI Taxonomy" id="117903"/>
    <lineage>
        <taxon>Eukaryota</taxon>
        <taxon>Metazoa</taxon>
        <taxon>Spiralia</taxon>
        <taxon>Lophotrochozoa</taxon>
        <taxon>Platyhelminthes</taxon>
        <taxon>Monogenea</taxon>
        <taxon>Polyopisthocotylea</taxon>
        <taxon>Polystomatidea</taxon>
        <taxon>Polystomatidae</taxon>
        <taxon>Protopolystoma</taxon>
    </lineage>
</organism>
<sequence length="114" mass="12583">MFYTAQQIHTARELAESAGHSELVGLLDSASSYRRDIGHLHVAVTKADMAVLSRLAGKRKDMYVASCPIIFLHLAPPIANSRQATNLNHFSLPQFSLVSWRLANHSKLNSVFAP</sequence>
<keyword evidence="2" id="KW-1185">Reference proteome</keyword>
<reference evidence="1" key="1">
    <citation type="submission" date="2018-11" db="EMBL/GenBank/DDBJ databases">
        <authorList>
            <consortium name="Pathogen Informatics"/>
        </authorList>
    </citation>
    <scope>NUCLEOTIDE SEQUENCE</scope>
</reference>